<evidence type="ECO:0000313" key="2">
    <source>
        <dbReference type="Proteomes" id="UP000885148"/>
    </source>
</evidence>
<reference evidence="1" key="2">
    <citation type="submission" date="2021-07" db="EMBL/GenBank/DDBJ databases">
        <authorList>
            <consortium name="NCBI Pathogen Detection Project"/>
        </authorList>
    </citation>
    <scope>NUCLEOTIDE SEQUENCE</scope>
    <source>
        <strain evidence="1">91871</strain>
    </source>
</reference>
<evidence type="ECO:0008006" key="3">
    <source>
        <dbReference type="Google" id="ProtNLM"/>
    </source>
</evidence>
<evidence type="ECO:0000313" key="1">
    <source>
        <dbReference type="EMBL" id="HBH7041863.1"/>
    </source>
</evidence>
<accession>A0A9P3Z419</accession>
<reference evidence="1" key="1">
    <citation type="journal article" date="2018" name="Genome Biol.">
        <title>SKESA: strategic k-mer extension for scrupulous assemblies.</title>
        <authorList>
            <person name="Souvorov A."/>
            <person name="Agarwala R."/>
            <person name="Lipman D.J."/>
        </authorList>
    </citation>
    <scope>NUCLEOTIDE SEQUENCE</scope>
    <source>
        <strain evidence="1">91871</strain>
    </source>
</reference>
<dbReference type="Proteomes" id="UP000885148">
    <property type="component" value="Unassembled WGS sequence"/>
</dbReference>
<name>A0A9P3Z419_CITFR</name>
<organism evidence="1 2">
    <name type="scientific">Citrobacter freundii</name>
    <dbReference type="NCBI Taxonomy" id="546"/>
    <lineage>
        <taxon>Bacteria</taxon>
        <taxon>Pseudomonadati</taxon>
        <taxon>Pseudomonadota</taxon>
        <taxon>Gammaproteobacteria</taxon>
        <taxon>Enterobacterales</taxon>
        <taxon>Enterobacteriaceae</taxon>
        <taxon>Citrobacter</taxon>
        <taxon>Citrobacter freundii complex</taxon>
    </lineage>
</organism>
<gene>
    <name evidence="1" type="ORF">KV121_001912</name>
</gene>
<proteinExistence type="predicted"/>
<comment type="caution">
    <text evidence="1">The sequence shown here is derived from an EMBL/GenBank/DDBJ whole genome shotgun (WGS) entry which is preliminary data.</text>
</comment>
<sequence length="399" mass="46570">MIKIPTRFSSEFIEEYFNTVSDIVFTNKIANYEKKIEEDGEPEKSDEYNNFTLYLSKNFHKIIYSEFNELLNILIEIDQQFPIISECYNPKAFFKEQSLNEINSIVAITEIPLRGTRNTEEIISQKNAALNEAITLNIHLRSYFLEKYINELSNADNSESIKQSCKKIANLFKKGTIDSDKIPTWVAKLQELISYDAIPSQTLCKIGDELALDFCPMCNESHVGNIMDDNRVYRQALDHFLPKSKYPIFSLSLYNLIPCCNTCNSLFKRDKDTLYPPHANPYIKGSDDYDIFDIEKLATAMLYNKISGTRVKFISTETEIDNNIRLFKLAGVYNKKATKAEIIRFISLFNRYYTEWRQCMSQDIFLTEILDYDHSKPPFTIKYGKFKKDLLKFMENAHR</sequence>
<dbReference type="EMBL" id="DAESCB010000004">
    <property type="protein sequence ID" value="HBH7041863.1"/>
    <property type="molecule type" value="Genomic_DNA"/>
</dbReference>
<dbReference type="AlphaFoldDB" id="A0A9P3Z419"/>
<protein>
    <recommendedName>
        <fullName evidence="3">HNH endonuclease</fullName>
    </recommendedName>
</protein>